<gene>
    <name evidence="2" type="primary">PEX19</name>
    <name evidence="2" type="ORF">MPSI1_000738</name>
</gene>
<protein>
    <submittedName>
        <fullName evidence="2">Peroxisome chaperone and import receptor</fullName>
    </submittedName>
</protein>
<reference evidence="2" key="1">
    <citation type="submission" date="2023-02" db="EMBL/GenBank/DDBJ databases">
        <title>Mating type loci evolution in Malassezia.</title>
        <authorList>
            <person name="Coelho M.A."/>
        </authorList>
    </citation>
    <scope>NUCLEOTIDE SEQUENCE</scope>
    <source>
        <strain evidence="2">CBS 14136</strain>
    </source>
</reference>
<sequence length="321" mass="34977">MSLPKSTAEDLDDLDDVLDDFQHTPPKPVASESPSEKAKESSQVEQKLNDDEDPLSEDFVQELTKNMESFMRQMGQGEIDRPPIPSGDAASGTKEQALAEDEMMKQFERMLAGAKQEPSTKAKPSTATPSANDSFQNVIQATMDKLKQSNEDANASASNSASADPSNLFANLGLDENTDLAQMLEALGGSGEGNGDMSELSKMLSSMMDDLMGKNVLYEPLKDMQSRFPAYFDSKEGKALDDEDRKRYRKQEAIMSDIIAVFDEKSYDDADPACKKRISDLVAQMQELGSPPQALLGDMPPELSGLNGMLSGDADENCTVM</sequence>
<evidence type="ECO:0000313" key="3">
    <source>
        <dbReference type="Proteomes" id="UP001214628"/>
    </source>
</evidence>
<feature type="compositionally biased region" description="Acidic residues" evidence="1">
    <location>
        <begin position="50"/>
        <end position="60"/>
    </location>
</feature>
<accession>A0AAF0F3H9</accession>
<dbReference type="Gene3D" id="1.20.120.900">
    <property type="entry name" value="Pex19, mPTS binding domain"/>
    <property type="match status" value="1"/>
</dbReference>
<name>A0AAF0F3H9_9BASI</name>
<organism evidence="2 3">
    <name type="scientific">Malassezia psittaci</name>
    <dbReference type="NCBI Taxonomy" id="1821823"/>
    <lineage>
        <taxon>Eukaryota</taxon>
        <taxon>Fungi</taxon>
        <taxon>Dikarya</taxon>
        <taxon>Basidiomycota</taxon>
        <taxon>Ustilaginomycotina</taxon>
        <taxon>Malasseziomycetes</taxon>
        <taxon>Malasseziales</taxon>
        <taxon>Malasseziaceae</taxon>
        <taxon>Malassezia</taxon>
    </lineage>
</organism>
<proteinExistence type="predicted"/>
<dbReference type="PANTHER" id="PTHR12774:SF2">
    <property type="entry name" value="PEROXISOMAL BIOGENESIS FACTOR 19"/>
    <property type="match status" value="1"/>
</dbReference>
<dbReference type="AlphaFoldDB" id="A0AAF0F3H9"/>
<feature type="compositionally biased region" description="Acidic residues" evidence="1">
    <location>
        <begin position="9"/>
        <end position="19"/>
    </location>
</feature>
<dbReference type="PANTHER" id="PTHR12774">
    <property type="entry name" value="PEROXISOMAL BIOGENESIS FACTOR 19"/>
    <property type="match status" value="1"/>
</dbReference>
<evidence type="ECO:0000256" key="1">
    <source>
        <dbReference type="SAM" id="MobiDB-lite"/>
    </source>
</evidence>
<dbReference type="InterPro" id="IPR006708">
    <property type="entry name" value="Pex19"/>
</dbReference>
<feature type="compositionally biased region" description="Polar residues" evidence="1">
    <location>
        <begin position="117"/>
        <end position="140"/>
    </location>
</feature>
<evidence type="ECO:0000313" key="2">
    <source>
        <dbReference type="EMBL" id="WFD42100.1"/>
    </source>
</evidence>
<feature type="region of interest" description="Disordered" evidence="1">
    <location>
        <begin position="1"/>
        <end position="165"/>
    </location>
</feature>
<dbReference type="GO" id="GO:0033328">
    <property type="term" value="F:peroxisome membrane targeting sequence binding"/>
    <property type="evidence" value="ECO:0007669"/>
    <property type="project" value="TreeGrafter"/>
</dbReference>
<dbReference type="InterPro" id="IPR038322">
    <property type="entry name" value="Pex19_C_sf"/>
</dbReference>
<dbReference type="EMBL" id="CP118375">
    <property type="protein sequence ID" value="WFD42100.1"/>
    <property type="molecule type" value="Genomic_DNA"/>
</dbReference>
<dbReference type="GO" id="GO:0045046">
    <property type="term" value="P:protein import into peroxisome membrane"/>
    <property type="evidence" value="ECO:0007669"/>
    <property type="project" value="TreeGrafter"/>
</dbReference>
<dbReference type="Pfam" id="PF04614">
    <property type="entry name" value="Pex19"/>
    <property type="match status" value="1"/>
</dbReference>
<feature type="compositionally biased region" description="Low complexity" evidence="1">
    <location>
        <begin position="151"/>
        <end position="165"/>
    </location>
</feature>
<keyword evidence="2" id="KW-0675">Receptor</keyword>
<keyword evidence="3" id="KW-1185">Reference proteome</keyword>
<dbReference type="Proteomes" id="UP001214628">
    <property type="component" value="Chromosome 1"/>
</dbReference>
<dbReference type="GO" id="GO:0005778">
    <property type="term" value="C:peroxisomal membrane"/>
    <property type="evidence" value="ECO:0007669"/>
    <property type="project" value="TreeGrafter"/>
</dbReference>